<dbReference type="PIRSF" id="PIRSF000137">
    <property type="entry name" value="Alcohol_oxidase"/>
    <property type="match status" value="1"/>
</dbReference>
<feature type="domain" description="Glucose-methanol-choline oxidoreductase N-terminal" evidence="4">
    <location>
        <begin position="86"/>
        <end position="109"/>
    </location>
</feature>
<organism evidence="6 7">
    <name type="scientific">Imshaugia aleurites</name>
    <dbReference type="NCBI Taxonomy" id="172621"/>
    <lineage>
        <taxon>Eukaryota</taxon>
        <taxon>Fungi</taxon>
        <taxon>Dikarya</taxon>
        <taxon>Ascomycota</taxon>
        <taxon>Pezizomycotina</taxon>
        <taxon>Lecanoromycetes</taxon>
        <taxon>OSLEUM clade</taxon>
        <taxon>Lecanoromycetidae</taxon>
        <taxon>Lecanorales</taxon>
        <taxon>Lecanorineae</taxon>
        <taxon>Parmeliaceae</taxon>
        <taxon>Imshaugia</taxon>
    </lineage>
</organism>
<dbReference type="InterPro" id="IPR012132">
    <property type="entry name" value="GMC_OxRdtase"/>
</dbReference>
<evidence type="ECO:0000259" key="5">
    <source>
        <dbReference type="PROSITE" id="PS00624"/>
    </source>
</evidence>
<evidence type="ECO:0000259" key="4">
    <source>
        <dbReference type="PROSITE" id="PS00623"/>
    </source>
</evidence>
<dbReference type="SUPFAM" id="SSF54373">
    <property type="entry name" value="FAD-linked reductases, C-terminal domain"/>
    <property type="match status" value="1"/>
</dbReference>
<dbReference type="Pfam" id="PF05199">
    <property type="entry name" value="GMC_oxred_C"/>
    <property type="match status" value="1"/>
</dbReference>
<evidence type="ECO:0000256" key="3">
    <source>
        <dbReference type="RuleBase" id="RU003968"/>
    </source>
</evidence>
<dbReference type="Proteomes" id="UP000664534">
    <property type="component" value="Unassembled WGS sequence"/>
</dbReference>
<dbReference type="GO" id="GO:0050660">
    <property type="term" value="F:flavin adenine dinucleotide binding"/>
    <property type="evidence" value="ECO:0007669"/>
    <property type="project" value="InterPro"/>
</dbReference>
<dbReference type="InterPro" id="IPR000172">
    <property type="entry name" value="GMC_OxRdtase_N"/>
</dbReference>
<dbReference type="PANTHER" id="PTHR11552:SF134">
    <property type="entry name" value="GLUCOSE-METHANOL-CHOLINE OXIDOREDUCTASE N-TERMINAL DOMAIN-CONTAINING PROTEIN"/>
    <property type="match status" value="1"/>
</dbReference>
<comment type="cofactor">
    <cofactor evidence="2">
        <name>FAD</name>
        <dbReference type="ChEBI" id="CHEBI:57692"/>
    </cofactor>
</comment>
<dbReference type="PROSITE" id="PS00624">
    <property type="entry name" value="GMC_OXRED_2"/>
    <property type="match status" value="1"/>
</dbReference>
<keyword evidence="3" id="KW-0285">Flavoprotein</keyword>
<accession>A0A8H3IV41</accession>
<dbReference type="OrthoDB" id="269227at2759"/>
<feature type="binding site" evidence="2">
    <location>
        <begin position="510"/>
        <end position="511"/>
    </location>
    <ligand>
        <name>FAD</name>
        <dbReference type="ChEBI" id="CHEBI:57692"/>
    </ligand>
</feature>
<feature type="domain" description="Glucose-methanol-choline oxidoreductase N-terminal" evidence="5">
    <location>
        <begin position="276"/>
        <end position="290"/>
    </location>
</feature>
<dbReference type="Gene3D" id="3.30.560.10">
    <property type="entry name" value="Glucose Oxidase, domain 3"/>
    <property type="match status" value="1"/>
</dbReference>
<dbReference type="SUPFAM" id="SSF51905">
    <property type="entry name" value="FAD/NAD(P)-binding domain"/>
    <property type="match status" value="1"/>
</dbReference>
<evidence type="ECO:0000256" key="1">
    <source>
        <dbReference type="ARBA" id="ARBA00010790"/>
    </source>
</evidence>
<dbReference type="Gene3D" id="3.50.50.60">
    <property type="entry name" value="FAD/NAD(P)-binding domain"/>
    <property type="match status" value="1"/>
</dbReference>
<dbReference type="AlphaFoldDB" id="A0A8H3IV41"/>
<comment type="caution">
    <text evidence="6">The sequence shown here is derived from an EMBL/GenBank/DDBJ whole genome shotgun (WGS) entry which is preliminary data.</text>
</comment>
<reference evidence="6" key="1">
    <citation type="submission" date="2021-03" db="EMBL/GenBank/DDBJ databases">
        <authorList>
            <person name="Tagirdzhanova G."/>
        </authorList>
    </citation>
    <scope>NUCLEOTIDE SEQUENCE</scope>
</reference>
<proteinExistence type="inferred from homology"/>
<evidence type="ECO:0000313" key="7">
    <source>
        <dbReference type="Proteomes" id="UP000664534"/>
    </source>
</evidence>
<name>A0A8H3IV41_9LECA</name>
<feature type="binding site" evidence="2">
    <location>
        <position position="241"/>
    </location>
    <ligand>
        <name>FAD</name>
        <dbReference type="ChEBI" id="CHEBI:57692"/>
    </ligand>
</feature>
<dbReference type="InterPro" id="IPR036188">
    <property type="entry name" value="FAD/NAD-bd_sf"/>
</dbReference>
<dbReference type="PROSITE" id="PS00623">
    <property type="entry name" value="GMC_OXRED_1"/>
    <property type="match status" value="1"/>
</dbReference>
<protein>
    <recommendedName>
        <fullName evidence="4 5">Glucose-methanol-choline oxidoreductase N-terminal domain-containing protein</fullName>
    </recommendedName>
</protein>
<dbReference type="GO" id="GO:0016614">
    <property type="term" value="F:oxidoreductase activity, acting on CH-OH group of donors"/>
    <property type="evidence" value="ECO:0007669"/>
    <property type="project" value="InterPro"/>
</dbReference>
<dbReference type="PANTHER" id="PTHR11552">
    <property type="entry name" value="GLUCOSE-METHANOL-CHOLINE GMC OXIDOREDUCTASE"/>
    <property type="match status" value="1"/>
</dbReference>
<dbReference type="EMBL" id="CAJPDT010000079">
    <property type="protein sequence ID" value="CAF9934870.1"/>
    <property type="molecule type" value="Genomic_DNA"/>
</dbReference>
<dbReference type="Pfam" id="PF00732">
    <property type="entry name" value="GMC_oxred_N"/>
    <property type="match status" value="1"/>
</dbReference>
<sequence length="553" mass="59900">MNSSAETYDIIIVGAGPAGTTLASRLARSAAHPSILLVEAGGPNDSKSARIDAERWLHRFNADQNWGYWSVPQEHLDGLVVGLDRGKGIGGSSSINFSLWTWGPRDDYEEIARLVGDEDWDWEHASAQLKELETYDGTVPEAPPGLEKYLNPSAKDHGKDGQVLLALPVKVGFPKTWENGSQTIADIWAASGYPVNPDLNSGNPLGLSLSPNTAYRGARVTSSALLLEAPSNLQILTNVNVARVLFSSVDPLKAIGIETLEGATFLARAEVILSAGALNTPKLLLLSGIGPASESKEHSIAVRLDLPAVGRGLKDHHHITPTWIRVPTSTERHTFYQSPSLQAAARAQWDADGTGPLSEISCTHTTGFFKSDLIYQSEEFKALPEERQRHLSQPTVPLYEVFLNGPSAEQLISPSTAQPLATVFIFVLNPENSGTVTLSSSDPADPPLCDPKFFSSPFGRRVAVEATREAMAVTDSAEFQKDTVGLLHGPKSRSEEDILDYWRERTGSTWHMCGTVRMGPEGEEGTGVDREFRVVGTKGLRVVDLSVMPILPK</sequence>
<comment type="similarity">
    <text evidence="1 3">Belongs to the GMC oxidoreductase family.</text>
</comment>
<gene>
    <name evidence="6" type="ORF">IMSHALPRED_009869</name>
</gene>
<evidence type="ECO:0000313" key="6">
    <source>
        <dbReference type="EMBL" id="CAF9934870.1"/>
    </source>
</evidence>
<dbReference type="InterPro" id="IPR007867">
    <property type="entry name" value="GMC_OxRtase_C"/>
</dbReference>
<keyword evidence="2 3" id="KW-0274">FAD</keyword>
<keyword evidence="7" id="KW-1185">Reference proteome</keyword>
<evidence type="ECO:0000256" key="2">
    <source>
        <dbReference type="PIRSR" id="PIRSR000137-2"/>
    </source>
</evidence>